<dbReference type="Pfam" id="PF24961">
    <property type="entry name" value="NfeD_membrane"/>
    <property type="match status" value="1"/>
</dbReference>
<feature type="transmembrane region" description="Helical" evidence="5">
    <location>
        <begin position="309"/>
        <end position="333"/>
    </location>
</feature>
<evidence type="ECO:0000259" key="6">
    <source>
        <dbReference type="Pfam" id="PF01957"/>
    </source>
</evidence>
<accession>A0A6L3VD61</accession>
<dbReference type="Pfam" id="PF01957">
    <property type="entry name" value="NfeD"/>
    <property type="match status" value="1"/>
</dbReference>
<dbReference type="PANTHER" id="PTHR33507">
    <property type="entry name" value="INNER MEMBRANE PROTEIN YBBJ"/>
    <property type="match status" value="1"/>
</dbReference>
<dbReference type="InterPro" id="IPR002810">
    <property type="entry name" value="NfeD-like_C"/>
</dbReference>
<dbReference type="PANTHER" id="PTHR33507:SF3">
    <property type="entry name" value="INNER MEMBRANE PROTEIN YBBJ"/>
    <property type="match status" value="1"/>
</dbReference>
<name>A0A6L3VD61_9BACI</name>
<dbReference type="Proteomes" id="UP000481030">
    <property type="component" value="Unassembled WGS sequence"/>
</dbReference>
<feature type="domain" description="NfeD-like C-terminal" evidence="6">
    <location>
        <begin position="363"/>
        <end position="416"/>
    </location>
</feature>
<evidence type="ECO:0000256" key="1">
    <source>
        <dbReference type="ARBA" id="ARBA00004141"/>
    </source>
</evidence>
<evidence type="ECO:0000259" key="8">
    <source>
        <dbReference type="Pfam" id="PF25145"/>
    </source>
</evidence>
<dbReference type="SUPFAM" id="SSF52096">
    <property type="entry name" value="ClpP/crotonase"/>
    <property type="match status" value="1"/>
</dbReference>
<evidence type="ECO:0000313" key="9">
    <source>
        <dbReference type="EMBL" id="KAB2338982.1"/>
    </source>
</evidence>
<evidence type="ECO:0000313" key="10">
    <source>
        <dbReference type="Proteomes" id="UP000481030"/>
    </source>
</evidence>
<evidence type="ECO:0000259" key="7">
    <source>
        <dbReference type="Pfam" id="PF24961"/>
    </source>
</evidence>
<proteinExistence type="predicted"/>
<feature type="transmembrane region" description="Helical" evidence="5">
    <location>
        <begin position="244"/>
        <end position="263"/>
    </location>
</feature>
<evidence type="ECO:0000256" key="5">
    <source>
        <dbReference type="SAM" id="Phobius"/>
    </source>
</evidence>
<dbReference type="GO" id="GO:0005886">
    <property type="term" value="C:plasma membrane"/>
    <property type="evidence" value="ECO:0007669"/>
    <property type="project" value="TreeGrafter"/>
</dbReference>
<gene>
    <name evidence="9" type="ORF">F7731_03130</name>
</gene>
<dbReference type="EMBL" id="WBOS01000001">
    <property type="protein sequence ID" value="KAB2338982.1"/>
    <property type="molecule type" value="Genomic_DNA"/>
</dbReference>
<dbReference type="Gene3D" id="2.40.50.140">
    <property type="entry name" value="Nucleic acid-binding proteins"/>
    <property type="match status" value="1"/>
</dbReference>
<sequence>MAMPFKGGAKNEVVYVVPVEETVEKGLYAYLSRAVHSAEEDKAAAIIFEMDTPGGAVDAAGKIGKLLTSTNVKTISFVNKQALSAGAYIALNTDEIYMVPGSTMGSAAIIDQQGNTAGKKAESYWFAAMEEAAKQSNRNPIYALAMADESVDLPEVGAPKGKLLTLGAEKANEIGYSAGTFSTLQELLDHLGFSNAEIKTVKESFAEKIARFITHPVVIPILLSVGSLGLILELYSPGFGLPGFMGISALLLFFYGHLVAGLAGYETLILFVIGIGLIIAEFFLPGGIAGILGIAAIIGSLFLATDNVIHLGISLLIALSISILASILMVKVFGRKMKIFRKIILTDATKTEEGYVSNKSRLELIGLEGYCLTDLRPSGTVVIEDERIDVVSEGSFILKDARVRVVKAEGSRIVVREIQDQNKLDKEEEQ</sequence>
<organism evidence="9 10">
    <name type="scientific">Cytobacillus depressus</name>
    <dbReference type="NCBI Taxonomy" id="1602942"/>
    <lineage>
        <taxon>Bacteria</taxon>
        <taxon>Bacillati</taxon>
        <taxon>Bacillota</taxon>
        <taxon>Bacilli</taxon>
        <taxon>Bacillales</taxon>
        <taxon>Bacillaceae</taxon>
        <taxon>Cytobacillus</taxon>
    </lineage>
</organism>
<feature type="transmembrane region" description="Helical" evidence="5">
    <location>
        <begin position="212"/>
        <end position="232"/>
    </location>
</feature>
<dbReference type="InterPro" id="IPR056738">
    <property type="entry name" value="NfeD1b_N"/>
</dbReference>
<dbReference type="InterPro" id="IPR012340">
    <property type="entry name" value="NA-bd_OB-fold"/>
</dbReference>
<dbReference type="InterPro" id="IPR052165">
    <property type="entry name" value="Membrane_assoc_protease"/>
</dbReference>
<keyword evidence="4 5" id="KW-0472">Membrane</keyword>
<dbReference type="Gene3D" id="3.90.226.10">
    <property type="entry name" value="2-enoyl-CoA Hydratase, Chain A, domain 1"/>
    <property type="match status" value="1"/>
</dbReference>
<feature type="domain" description="NfeD integral membrane" evidence="7">
    <location>
        <begin position="218"/>
        <end position="331"/>
    </location>
</feature>
<keyword evidence="10" id="KW-1185">Reference proteome</keyword>
<comment type="subcellular location">
    <subcellularLocation>
        <location evidence="1">Membrane</location>
        <topology evidence="1">Multi-pass membrane protein</topology>
    </subcellularLocation>
</comment>
<dbReference type="Pfam" id="PF25145">
    <property type="entry name" value="NfeD1b_N"/>
    <property type="match status" value="1"/>
</dbReference>
<evidence type="ECO:0000256" key="2">
    <source>
        <dbReference type="ARBA" id="ARBA00022692"/>
    </source>
</evidence>
<dbReference type="OrthoDB" id="9806253at2"/>
<dbReference type="AlphaFoldDB" id="A0A6L3VD61"/>
<keyword evidence="2 5" id="KW-0812">Transmembrane</keyword>
<feature type="transmembrane region" description="Helical" evidence="5">
    <location>
        <begin position="270"/>
        <end position="303"/>
    </location>
</feature>
<dbReference type="InterPro" id="IPR029045">
    <property type="entry name" value="ClpP/crotonase-like_dom_sf"/>
</dbReference>
<protein>
    <submittedName>
        <fullName evidence="9">Nodulation protein NfeD</fullName>
    </submittedName>
</protein>
<dbReference type="InterPro" id="IPR056739">
    <property type="entry name" value="NfeD_membrane"/>
</dbReference>
<evidence type="ECO:0000256" key="3">
    <source>
        <dbReference type="ARBA" id="ARBA00022989"/>
    </source>
</evidence>
<feature type="domain" description="NfeD1b N-terminal" evidence="8">
    <location>
        <begin position="13"/>
        <end position="200"/>
    </location>
</feature>
<reference evidence="9 10" key="1">
    <citation type="journal article" date="2016" name="Antonie Van Leeuwenhoek">
        <title>Bacillus depressus sp. nov., isolated from soil of a sunflower field.</title>
        <authorList>
            <person name="Wei X."/>
            <person name="Xin D."/>
            <person name="Xin Y."/>
            <person name="Zhang H."/>
            <person name="Wang T."/>
            <person name="Zhang J."/>
        </authorList>
    </citation>
    <scope>NUCLEOTIDE SEQUENCE [LARGE SCALE GENOMIC DNA]</scope>
    <source>
        <strain evidence="9 10">BZ1</strain>
    </source>
</reference>
<keyword evidence="3 5" id="KW-1133">Transmembrane helix</keyword>
<dbReference type="CDD" id="cd07021">
    <property type="entry name" value="Clp_protease_NfeD_like"/>
    <property type="match status" value="1"/>
</dbReference>
<comment type="caution">
    <text evidence="9">The sequence shown here is derived from an EMBL/GenBank/DDBJ whole genome shotgun (WGS) entry which is preliminary data.</text>
</comment>
<evidence type="ECO:0000256" key="4">
    <source>
        <dbReference type="ARBA" id="ARBA00023136"/>
    </source>
</evidence>